<evidence type="ECO:0000259" key="4">
    <source>
        <dbReference type="SMART" id="SM00642"/>
    </source>
</evidence>
<dbReference type="PANTHER" id="PTHR10357:SF179">
    <property type="entry name" value="NEUTRAL AND BASIC AMINO ACID TRANSPORT PROTEIN RBAT"/>
    <property type="match status" value="1"/>
</dbReference>
<dbReference type="Proteomes" id="UP000186922">
    <property type="component" value="Unassembled WGS sequence"/>
</dbReference>
<dbReference type="InterPro" id="IPR045857">
    <property type="entry name" value="O16G_dom_2"/>
</dbReference>
<dbReference type="AlphaFoldDB" id="A0A1D1VTB3"/>
<evidence type="ECO:0000256" key="3">
    <source>
        <dbReference type="SAM" id="Phobius"/>
    </source>
</evidence>
<comment type="caution">
    <text evidence="5">The sequence shown here is derived from an EMBL/GenBank/DDBJ whole genome shotgun (WGS) entry which is preliminary data.</text>
</comment>
<dbReference type="Gene3D" id="3.90.400.10">
    <property type="entry name" value="Oligo-1,6-glucosidase, Domain 2"/>
    <property type="match status" value="1"/>
</dbReference>
<keyword evidence="6" id="KW-1185">Reference proteome</keyword>
<evidence type="ECO:0000313" key="5">
    <source>
        <dbReference type="EMBL" id="GAV04792.1"/>
    </source>
</evidence>
<feature type="transmembrane region" description="Helical" evidence="3">
    <location>
        <begin position="88"/>
        <end position="110"/>
    </location>
</feature>
<dbReference type="SUPFAM" id="SSF51445">
    <property type="entry name" value="(Trans)glycosidases"/>
    <property type="match status" value="1"/>
</dbReference>
<dbReference type="Gene3D" id="3.20.20.80">
    <property type="entry name" value="Glycosidases"/>
    <property type="match status" value="1"/>
</dbReference>
<evidence type="ECO:0000313" key="6">
    <source>
        <dbReference type="Proteomes" id="UP000186922"/>
    </source>
</evidence>
<sequence length="683" mass="76213">MMAESSSYGEIFEHKTVQVTKHGTITYTLVSSSKTNGHNHGLLAPEDGNALPALETVMEPEVEDSGKGLTKQRLHQRYSQGRWRQLRIALLVLFWLSVLGLIAACVYLVARERTCQGPDEPYAESWWKKTVLYQLNIKTFQDSDNDGIGDIQGLISRLDYIKETLGLQVIVLNSILQGPNGNNFAVANFYNIDPAVGTLTDFKDLLDQMHGRNMSLVMDIPVSSTSQQHPWFLSSQLSTVATPPEMGTSFRDFYVWHSGYWDAAVTQAGRDFSTPPSLQKTKFGGRTVWGWMPSRQQYFSSYLSGEQADLNYESESLRQAMDNVLRFWLHQGIDGFRLLNVENIVSPTGSPLVNASMDAALTSIPTPIVSLLYRWRRVLDDARSGNRKVLMVDGDGLEALSGLIAVDLLLNRRLMQWNSTTPNPGLEVARFVQQSLHNADGSANPSPNWAVGNFDAHRMASRVGSLELVDALNMLHLLLPGTAVAYHGDELGMLDGPHGTHLSASDARFLSHGPQVSPMLWSNQLNAGFTNASHGPWLPINDRYRLNNVQQQLRAGHSTLKVFQKLVELKKHESALHSGTFRQVMVGESVYAFVRQSRTEGTGFLVVLDLRKPRGQLEGTESNREYSLSSAALHGWGRMIVQSVNLHRRHKQANLNQTVDLRTTLTLRPSEAVVIQFYNVHNL</sequence>
<keyword evidence="3" id="KW-1133">Transmembrane helix</keyword>
<dbReference type="Pfam" id="PF16028">
    <property type="entry name" value="SLC3A2_N"/>
    <property type="match status" value="1"/>
</dbReference>
<protein>
    <recommendedName>
        <fullName evidence="2">alpha-glucosidase</fullName>
        <ecNumber evidence="2">3.2.1.20</ecNumber>
    </recommendedName>
</protein>
<dbReference type="Pfam" id="PF00128">
    <property type="entry name" value="Alpha-amylase"/>
    <property type="match status" value="2"/>
</dbReference>
<reference evidence="5 6" key="1">
    <citation type="journal article" date="2016" name="Nat. Commun.">
        <title>Extremotolerant tardigrade genome and improved radiotolerance of human cultured cells by tardigrade-unique protein.</title>
        <authorList>
            <person name="Hashimoto T."/>
            <person name="Horikawa D.D."/>
            <person name="Saito Y."/>
            <person name="Kuwahara H."/>
            <person name="Kozuka-Hata H."/>
            <person name="Shin-I T."/>
            <person name="Minakuchi Y."/>
            <person name="Ohishi K."/>
            <person name="Motoyama A."/>
            <person name="Aizu T."/>
            <person name="Enomoto A."/>
            <person name="Kondo K."/>
            <person name="Tanaka S."/>
            <person name="Hara Y."/>
            <person name="Koshikawa S."/>
            <person name="Sagara H."/>
            <person name="Miura T."/>
            <person name="Yokobori S."/>
            <person name="Miyagawa K."/>
            <person name="Suzuki Y."/>
            <person name="Kubo T."/>
            <person name="Oyama M."/>
            <person name="Kohara Y."/>
            <person name="Fujiyama A."/>
            <person name="Arakawa K."/>
            <person name="Katayama T."/>
            <person name="Toyoda A."/>
            <person name="Kunieda T."/>
        </authorList>
    </citation>
    <scope>NUCLEOTIDE SEQUENCE [LARGE SCALE GENOMIC DNA]</scope>
    <source>
        <strain evidence="5 6">YOKOZUNA-1</strain>
    </source>
</reference>
<dbReference type="SMART" id="SM00642">
    <property type="entry name" value="Aamy"/>
    <property type="match status" value="1"/>
</dbReference>
<dbReference type="InterPro" id="IPR006047">
    <property type="entry name" value="GH13_cat_dom"/>
</dbReference>
<dbReference type="InterPro" id="IPR031984">
    <property type="entry name" value="SLC3A2_N"/>
</dbReference>
<keyword evidence="3" id="KW-0472">Membrane</keyword>
<organism evidence="5 6">
    <name type="scientific">Ramazzottius varieornatus</name>
    <name type="common">Water bear</name>
    <name type="synonym">Tardigrade</name>
    <dbReference type="NCBI Taxonomy" id="947166"/>
    <lineage>
        <taxon>Eukaryota</taxon>
        <taxon>Metazoa</taxon>
        <taxon>Ecdysozoa</taxon>
        <taxon>Tardigrada</taxon>
        <taxon>Eutardigrada</taxon>
        <taxon>Parachela</taxon>
        <taxon>Hypsibioidea</taxon>
        <taxon>Ramazzottiidae</taxon>
        <taxon>Ramazzottius</taxon>
    </lineage>
</organism>
<evidence type="ECO:0000256" key="1">
    <source>
        <dbReference type="ARBA" id="ARBA00001657"/>
    </source>
</evidence>
<keyword evidence="3" id="KW-0812">Transmembrane</keyword>
<dbReference type="InterPro" id="IPR017853">
    <property type="entry name" value="GH"/>
</dbReference>
<gene>
    <name evidence="5" type="primary">RvY_15017-1</name>
    <name evidence="5" type="synonym">RvY_15017.1</name>
    <name evidence="5" type="ORF">RvY_15017</name>
</gene>
<feature type="domain" description="Glycosyl hydrolase family 13 catalytic" evidence="4">
    <location>
        <begin position="134"/>
        <end position="508"/>
    </location>
</feature>
<dbReference type="EMBL" id="BDGG01000011">
    <property type="protein sequence ID" value="GAV04792.1"/>
    <property type="molecule type" value="Genomic_DNA"/>
</dbReference>
<dbReference type="PANTHER" id="PTHR10357">
    <property type="entry name" value="ALPHA-AMYLASE FAMILY MEMBER"/>
    <property type="match status" value="1"/>
</dbReference>
<dbReference type="EC" id="3.2.1.20" evidence="2"/>
<evidence type="ECO:0000256" key="2">
    <source>
        <dbReference type="ARBA" id="ARBA00012741"/>
    </source>
</evidence>
<dbReference type="STRING" id="947166.A0A1D1VTB3"/>
<dbReference type="SMR" id="A0A1D1VTB3"/>
<name>A0A1D1VTB3_RAMVA</name>
<accession>A0A1D1VTB3</accession>
<dbReference type="OrthoDB" id="1740265at2759"/>
<dbReference type="GO" id="GO:0005975">
    <property type="term" value="P:carbohydrate metabolic process"/>
    <property type="evidence" value="ECO:0007669"/>
    <property type="project" value="InterPro"/>
</dbReference>
<dbReference type="GO" id="GO:0004558">
    <property type="term" value="F:alpha-1,4-glucosidase activity"/>
    <property type="evidence" value="ECO:0007669"/>
    <property type="project" value="UniProtKB-EC"/>
</dbReference>
<comment type="catalytic activity">
    <reaction evidence="1">
        <text>Hydrolysis of terminal, non-reducing (1-&gt;4)-linked alpha-D-glucose residues with release of alpha-D-glucose.</text>
        <dbReference type="EC" id="3.2.1.20"/>
    </reaction>
</comment>
<proteinExistence type="predicted"/>